<dbReference type="Pfam" id="PF13511">
    <property type="entry name" value="DUF4124"/>
    <property type="match status" value="1"/>
</dbReference>
<name>A0A1E2UMT1_9GAMM</name>
<evidence type="ECO:0000313" key="4">
    <source>
        <dbReference type="Proteomes" id="UP000094849"/>
    </source>
</evidence>
<feature type="compositionally biased region" description="Basic and acidic residues" evidence="1">
    <location>
        <begin position="79"/>
        <end position="97"/>
    </location>
</feature>
<dbReference type="Proteomes" id="UP000094849">
    <property type="component" value="Unassembled WGS sequence"/>
</dbReference>
<dbReference type="InterPro" id="IPR025392">
    <property type="entry name" value="DUF4124"/>
</dbReference>
<evidence type="ECO:0000256" key="1">
    <source>
        <dbReference type="SAM" id="MobiDB-lite"/>
    </source>
</evidence>
<sequence length="155" mass="17985">MVKKLYPLVIVVLLLPWTLTAEVYRTVDEDGNVTYTDSPPADPKKVEKIEIQPGPSEESISDTMERNRAIRKAMEEAQEKRLEKSTARKDRVAKAEQEVEEAEKQLAAMEEFGDDDRQQLQGGKSYIRPEYFERVKKAQRELDEAKKRLKKIRGY</sequence>
<feature type="region of interest" description="Disordered" evidence="1">
    <location>
        <begin position="110"/>
        <end position="130"/>
    </location>
</feature>
<feature type="region of interest" description="Disordered" evidence="1">
    <location>
        <begin position="32"/>
        <end position="64"/>
    </location>
</feature>
<reference evidence="3 4" key="1">
    <citation type="submission" date="2016-03" db="EMBL/GenBank/DDBJ databases">
        <title>Chemosynthetic sulphur-oxidizing symbionts of marine invertebrate animals are capable of nitrogen fixation.</title>
        <authorList>
            <person name="Petersen J.M."/>
            <person name="Kemper A."/>
            <person name="Gruber-Vodicka H."/>
            <person name="Cardini U."/>
            <person name="Geest Mvander."/>
            <person name="Kleiner M."/>
            <person name="Bulgheresi S."/>
            <person name="Fussmann M."/>
            <person name="Herbold C."/>
            <person name="Seah B.K.B."/>
            <person name="Antony C.Paul."/>
            <person name="Liu D."/>
            <person name="Belitz A."/>
            <person name="Weber M."/>
        </authorList>
    </citation>
    <scope>NUCLEOTIDE SEQUENCE [LARGE SCALE GENOMIC DNA]</scope>
    <source>
        <strain evidence="3">G_D</strain>
    </source>
</reference>
<dbReference type="AlphaFoldDB" id="A0A1E2UMT1"/>
<evidence type="ECO:0000259" key="2">
    <source>
        <dbReference type="Pfam" id="PF13511"/>
    </source>
</evidence>
<proteinExistence type="predicted"/>
<accession>A0A1E2UMT1</accession>
<dbReference type="EMBL" id="LVJZ01000003">
    <property type="protein sequence ID" value="ODB95989.1"/>
    <property type="molecule type" value="Genomic_DNA"/>
</dbReference>
<gene>
    <name evidence="3" type="ORF">A3196_03975</name>
</gene>
<comment type="caution">
    <text evidence="3">The sequence shown here is derived from an EMBL/GenBank/DDBJ whole genome shotgun (WGS) entry which is preliminary data.</text>
</comment>
<organism evidence="3 4">
    <name type="scientific">Candidatus Thiodiazotropha endoloripes</name>
    <dbReference type="NCBI Taxonomy" id="1818881"/>
    <lineage>
        <taxon>Bacteria</taxon>
        <taxon>Pseudomonadati</taxon>
        <taxon>Pseudomonadota</taxon>
        <taxon>Gammaproteobacteria</taxon>
        <taxon>Chromatiales</taxon>
        <taxon>Sedimenticolaceae</taxon>
        <taxon>Candidatus Thiodiazotropha</taxon>
    </lineage>
</organism>
<evidence type="ECO:0000313" key="3">
    <source>
        <dbReference type="EMBL" id="ODB95989.1"/>
    </source>
</evidence>
<dbReference type="OrthoDB" id="6366673at2"/>
<feature type="region of interest" description="Disordered" evidence="1">
    <location>
        <begin position="79"/>
        <end position="98"/>
    </location>
</feature>
<keyword evidence="4" id="KW-1185">Reference proteome</keyword>
<dbReference type="STRING" id="1818881.A3196_03975"/>
<dbReference type="RefSeq" id="WP_069019581.1">
    <property type="nucleotide sequence ID" value="NZ_LVJY01000003.1"/>
</dbReference>
<feature type="domain" description="DUF4124" evidence="2">
    <location>
        <begin position="13"/>
        <end position="59"/>
    </location>
</feature>
<protein>
    <recommendedName>
        <fullName evidence="2">DUF4124 domain-containing protein</fullName>
    </recommendedName>
</protein>